<evidence type="ECO:0000256" key="1">
    <source>
        <dbReference type="SAM" id="MobiDB-lite"/>
    </source>
</evidence>
<dbReference type="Proteomes" id="UP000467841">
    <property type="component" value="Unassembled WGS sequence"/>
</dbReference>
<dbReference type="AlphaFoldDB" id="A0A6D2L917"/>
<feature type="compositionally biased region" description="Basic residues" evidence="1">
    <location>
        <begin position="29"/>
        <end position="39"/>
    </location>
</feature>
<accession>A0A6D2L917</accession>
<name>A0A6D2L917_9BRAS</name>
<evidence type="ECO:0000313" key="3">
    <source>
        <dbReference type="Proteomes" id="UP000467841"/>
    </source>
</evidence>
<feature type="compositionally biased region" description="Basic and acidic residues" evidence="1">
    <location>
        <begin position="1"/>
        <end position="18"/>
    </location>
</feature>
<sequence>MRLKGYAEHKNGWPRNERSTLGQITSVRLKSRPKLKPSGRSRITTRETKPAVGQATTAHANRARPCRASRETKPRGRATCLAYHGRCASEPGNYVPRPAEIIGQTSPSDRRPTTNRPATTVPIV</sequence>
<dbReference type="EMBL" id="CACVBM020001939">
    <property type="protein sequence ID" value="CAA7062284.1"/>
    <property type="molecule type" value="Genomic_DNA"/>
</dbReference>
<protein>
    <submittedName>
        <fullName evidence="2">Uncharacterized protein</fullName>
    </submittedName>
</protein>
<evidence type="ECO:0000313" key="2">
    <source>
        <dbReference type="EMBL" id="CAA7062284.1"/>
    </source>
</evidence>
<feature type="region of interest" description="Disordered" evidence="1">
    <location>
        <begin position="1"/>
        <end position="124"/>
    </location>
</feature>
<proteinExistence type="predicted"/>
<gene>
    <name evidence="2" type="ORF">MERR_LOCUS49520</name>
</gene>
<organism evidence="2 3">
    <name type="scientific">Microthlaspi erraticum</name>
    <dbReference type="NCBI Taxonomy" id="1685480"/>
    <lineage>
        <taxon>Eukaryota</taxon>
        <taxon>Viridiplantae</taxon>
        <taxon>Streptophyta</taxon>
        <taxon>Embryophyta</taxon>
        <taxon>Tracheophyta</taxon>
        <taxon>Spermatophyta</taxon>
        <taxon>Magnoliopsida</taxon>
        <taxon>eudicotyledons</taxon>
        <taxon>Gunneridae</taxon>
        <taxon>Pentapetalae</taxon>
        <taxon>rosids</taxon>
        <taxon>malvids</taxon>
        <taxon>Brassicales</taxon>
        <taxon>Brassicaceae</taxon>
        <taxon>Coluteocarpeae</taxon>
        <taxon>Microthlaspi</taxon>
    </lineage>
</organism>
<comment type="caution">
    <text evidence="2">The sequence shown here is derived from an EMBL/GenBank/DDBJ whole genome shotgun (WGS) entry which is preliminary data.</text>
</comment>
<keyword evidence="3" id="KW-1185">Reference proteome</keyword>
<feature type="compositionally biased region" description="Polar residues" evidence="1">
    <location>
        <begin position="19"/>
        <end position="28"/>
    </location>
</feature>
<reference evidence="2" key="1">
    <citation type="submission" date="2020-01" db="EMBL/GenBank/DDBJ databases">
        <authorList>
            <person name="Mishra B."/>
        </authorList>
    </citation>
    <scope>NUCLEOTIDE SEQUENCE [LARGE SCALE GENOMIC DNA]</scope>
</reference>